<dbReference type="Proteomes" id="UP001590950">
    <property type="component" value="Unassembled WGS sequence"/>
</dbReference>
<dbReference type="EMBL" id="JBEFKJ010000003">
    <property type="protein sequence ID" value="KAL2047237.1"/>
    <property type="molecule type" value="Genomic_DNA"/>
</dbReference>
<reference evidence="1 2" key="1">
    <citation type="submission" date="2024-09" db="EMBL/GenBank/DDBJ databases">
        <title>Rethinking Asexuality: The Enigmatic Case of Functional Sexual Genes in Lepraria (Stereocaulaceae).</title>
        <authorList>
            <person name="Doellman M."/>
            <person name="Sun Y."/>
            <person name="Barcenas-Pena A."/>
            <person name="Lumbsch H.T."/>
            <person name="Grewe F."/>
        </authorList>
    </citation>
    <scope>NUCLEOTIDE SEQUENCE [LARGE SCALE GENOMIC DNA]</scope>
    <source>
        <strain evidence="1 2">Mercado 3170</strain>
    </source>
</reference>
<name>A0ABR4AR13_9LECA</name>
<proteinExistence type="predicted"/>
<sequence length="83" mass="9443">MDLRCQQDLKREFRGSKFYLLHRKGGLKCVGFRPHVILLYSHIRNGTVRNEDLMPTTVAASGTNYWTKLLKDSSIGIPGLPLL</sequence>
<gene>
    <name evidence="1" type="ORF">N7G274_001256</name>
</gene>
<evidence type="ECO:0000313" key="2">
    <source>
        <dbReference type="Proteomes" id="UP001590950"/>
    </source>
</evidence>
<protein>
    <submittedName>
        <fullName evidence="1">Uncharacterized protein</fullName>
    </submittedName>
</protein>
<keyword evidence="2" id="KW-1185">Reference proteome</keyword>
<evidence type="ECO:0000313" key="1">
    <source>
        <dbReference type="EMBL" id="KAL2047237.1"/>
    </source>
</evidence>
<accession>A0ABR4AR13</accession>
<organism evidence="1 2">
    <name type="scientific">Stereocaulon virgatum</name>
    <dbReference type="NCBI Taxonomy" id="373712"/>
    <lineage>
        <taxon>Eukaryota</taxon>
        <taxon>Fungi</taxon>
        <taxon>Dikarya</taxon>
        <taxon>Ascomycota</taxon>
        <taxon>Pezizomycotina</taxon>
        <taxon>Lecanoromycetes</taxon>
        <taxon>OSLEUM clade</taxon>
        <taxon>Lecanoromycetidae</taxon>
        <taxon>Lecanorales</taxon>
        <taxon>Lecanorineae</taxon>
        <taxon>Stereocaulaceae</taxon>
        <taxon>Stereocaulon</taxon>
    </lineage>
</organism>
<comment type="caution">
    <text evidence="1">The sequence shown here is derived from an EMBL/GenBank/DDBJ whole genome shotgun (WGS) entry which is preliminary data.</text>
</comment>